<evidence type="ECO:0000313" key="7">
    <source>
        <dbReference type="Proteomes" id="UP000037737"/>
    </source>
</evidence>
<keyword evidence="4 5" id="KW-0472">Membrane</keyword>
<dbReference type="GO" id="GO:0016020">
    <property type="term" value="C:membrane"/>
    <property type="evidence" value="ECO:0007669"/>
    <property type="project" value="UniProtKB-SubCell"/>
</dbReference>
<feature type="transmembrane region" description="Helical" evidence="5">
    <location>
        <begin position="153"/>
        <end position="175"/>
    </location>
</feature>
<feature type="transmembrane region" description="Helical" evidence="5">
    <location>
        <begin position="81"/>
        <end position="98"/>
    </location>
</feature>
<dbReference type="CDD" id="cd13956">
    <property type="entry name" value="PT_UbiA"/>
    <property type="match status" value="1"/>
</dbReference>
<accession>A0A0M9VLX6</accession>
<feature type="transmembrane region" description="Helical" evidence="5">
    <location>
        <begin position="129"/>
        <end position="147"/>
    </location>
</feature>
<evidence type="ECO:0000256" key="2">
    <source>
        <dbReference type="ARBA" id="ARBA00022692"/>
    </source>
</evidence>
<dbReference type="AlphaFoldDB" id="A0A0M9VLX6"/>
<evidence type="ECO:0000256" key="4">
    <source>
        <dbReference type="ARBA" id="ARBA00023136"/>
    </source>
</evidence>
<sequence>MLVRGLGGSTHPGPTLVVTVLAVALGVAAGVDAGRLALLGVAVFAGQVSVGISNDAIDAARDRAVGRADKPIATGEVSERAAWTAAFVALGLALALSVPLGAGMLAAHAVALASAWAYNAGLKATPFSLVPFVVSFGLFPSFATLSAPGGTLAPVWVSVAGAALGAAVHLTNVLPDLDDDARTGIRGLPHRLGARVSTVLAALGILVGATAVLVGPVIAGAAPVIPVVAWAFFAAVAVVAVAAVVLALTRSPHRVLFRLTMLAALLLAVQLVVTG</sequence>
<evidence type="ECO:0000313" key="6">
    <source>
        <dbReference type="EMBL" id="KOS11615.1"/>
    </source>
</evidence>
<dbReference type="Proteomes" id="UP000037737">
    <property type="component" value="Unassembled WGS sequence"/>
</dbReference>
<comment type="caution">
    <text evidence="6">The sequence shown here is derived from an EMBL/GenBank/DDBJ whole genome shotgun (WGS) entry which is preliminary data.</text>
</comment>
<evidence type="ECO:0000256" key="3">
    <source>
        <dbReference type="ARBA" id="ARBA00022989"/>
    </source>
</evidence>
<reference evidence="6" key="1">
    <citation type="submission" date="2015-04" db="EMBL/GenBank/DDBJ databases">
        <title>Complete genome sequence of Microbacterium chocolatum SIT 101, a bacterium enantioselectively hydrolyzing mesomeric diesters.</title>
        <authorList>
            <person name="Li X."/>
            <person name="Xu Y."/>
        </authorList>
    </citation>
    <scope>NUCLEOTIDE SEQUENCE [LARGE SCALE GENOMIC DNA]</scope>
    <source>
        <strain evidence="6">SIT 101</strain>
    </source>
</reference>
<dbReference type="InterPro" id="IPR000537">
    <property type="entry name" value="UbiA_prenyltransferase"/>
</dbReference>
<dbReference type="Pfam" id="PF01040">
    <property type="entry name" value="UbiA"/>
    <property type="match status" value="1"/>
</dbReference>
<dbReference type="OrthoDB" id="3212588at2"/>
<dbReference type="Gene3D" id="1.10.357.140">
    <property type="entry name" value="UbiA prenyltransferase"/>
    <property type="match status" value="1"/>
</dbReference>
<keyword evidence="7" id="KW-1185">Reference proteome</keyword>
<dbReference type="InterPro" id="IPR044878">
    <property type="entry name" value="UbiA_sf"/>
</dbReference>
<feature type="transmembrane region" description="Helical" evidence="5">
    <location>
        <begin position="196"/>
        <end position="221"/>
    </location>
</feature>
<dbReference type="KEGG" id="mcw:A8L33_02805"/>
<keyword evidence="2 5" id="KW-0812">Transmembrane</keyword>
<feature type="transmembrane region" description="Helical" evidence="5">
    <location>
        <begin position="12"/>
        <end position="31"/>
    </location>
</feature>
<evidence type="ECO:0000256" key="5">
    <source>
        <dbReference type="SAM" id="Phobius"/>
    </source>
</evidence>
<gene>
    <name evidence="6" type="ORF">XI38_03395</name>
</gene>
<comment type="subcellular location">
    <subcellularLocation>
        <location evidence="1">Membrane</location>
        <topology evidence="1">Multi-pass membrane protein</topology>
    </subcellularLocation>
</comment>
<dbReference type="EMBL" id="LAVO01000003">
    <property type="protein sequence ID" value="KOS11615.1"/>
    <property type="molecule type" value="Genomic_DNA"/>
</dbReference>
<keyword evidence="3 5" id="KW-1133">Transmembrane helix</keyword>
<dbReference type="Gene3D" id="1.20.120.1780">
    <property type="entry name" value="UbiA prenyltransferase"/>
    <property type="match status" value="1"/>
</dbReference>
<feature type="transmembrane region" description="Helical" evidence="5">
    <location>
        <begin position="227"/>
        <end position="248"/>
    </location>
</feature>
<evidence type="ECO:0000256" key="1">
    <source>
        <dbReference type="ARBA" id="ARBA00004141"/>
    </source>
</evidence>
<proteinExistence type="predicted"/>
<dbReference type="GO" id="GO:0016765">
    <property type="term" value="F:transferase activity, transferring alkyl or aryl (other than methyl) groups"/>
    <property type="evidence" value="ECO:0007669"/>
    <property type="project" value="InterPro"/>
</dbReference>
<name>A0A0M9VLX6_9MICO</name>
<protein>
    <submittedName>
        <fullName evidence="6">1,4-dihydroxy-2-naphthoate prenyltransferase</fullName>
    </submittedName>
</protein>
<organism evidence="6 7">
    <name type="scientific">Microbacterium aurantiacum</name>
    <dbReference type="NCBI Taxonomy" id="162393"/>
    <lineage>
        <taxon>Bacteria</taxon>
        <taxon>Bacillati</taxon>
        <taxon>Actinomycetota</taxon>
        <taxon>Actinomycetes</taxon>
        <taxon>Micrococcales</taxon>
        <taxon>Microbacteriaceae</taxon>
        <taxon>Microbacterium</taxon>
    </lineage>
</organism>
<feature type="transmembrane region" description="Helical" evidence="5">
    <location>
        <begin position="37"/>
        <end position="60"/>
    </location>
</feature>
<dbReference type="PATRIC" id="fig|84292.3.peg.706"/>
<feature type="transmembrane region" description="Helical" evidence="5">
    <location>
        <begin position="255"/>
        <end position="273"/>
    </location>
</feature>